<dbReference type="Proteomes" id="UP000005856">
    <property type="component" value="Unassembled WGS sequence"/>
</dbReference>
<comment type="caution">
    <text evidence="1">The sequence shown here is derived from an EMBL/GenBank/DDBJ whole genome shotgun (WGS) entry which is preliminary data.</text>
</comment>
<organism evidence="1 2">
    <name type="scientific">Marinobacter algicola DG893</name>
    <dbReference type="NCBI Taxonomy" id="443152"/>
    <lineage>
        <taxon>Bacteria</taxon>
        <taxon>Pseudomonadati</taxon>
        <taxon>Pseudomonadota</taxon>
        <taxon>Gammaproteobacteria</taxon>
        <taxon>Pseudomonadales</taxon>
        <taxon>Marinobacteraceae</taxon>
        <taxon>Marinobacter</taxon>
    </lineage>
</organism>
<evidence type="ECO:0008006" key="3">
    <source>
        <dbReference type="Google" id="ProtNLM"/>
    </source>
</evidence>
<gene>
    <name evidence="1" type="ORF">MDG893_09040</name>
</gene>
<dbReference type="AlphaFoldDB" id="A6F378"/>
<dbReference type="eggNOG" id="ENOG5032X84">
    <property type="taxonomic scope" value="Bacteria"/>
</dbReference>
<accession>A6F378</accession>
<reference evidence="1 2" key="1">
    <citation type="submission" date="2007-06" db="EMBL/GenBank/DDBJ databases">
        <authorList>
            <person name="Green D."/>
            <person name="Ferriera S."/>
            <person name="Johnson J."/>
            <person name="Kravitz S."/>
            <person name="Beeson K."/>
            <person name="Sutton G."/>
            <person name="Rogers Y.-H."/>
            <person name="Friedman R."/>
            <person name="Frazier M."/>
            <person name="Venter J.C."/>
        </authorList>
    </citation>
    <scope>NUCLEOTIDE SEQUENCE [LARGE SCALE GENOMIC DNA]</scope>
    <source>
        <strain evidence="1 2">DG893</strain>
    </source>
</reference>
<evidence type="ECO:0000313" key="2">
    <source>
        <dbReference type="Proteomes" id="UP000005856"/>
    </source>
</evidence>
<evidence type="ECO:0000313" key="1">
    <source>
        <dbReference type="EMBL" id="EDM46806.1"/>
    </source>
</evidence>
<keyword evidence="2" id="KW-1185">Reference proteome</keyword>
<sequence>MEGEKGYRDTLIWLSFIDYLVNRDVNEDVVFITQNKSDFFKKKNDSVYFHPDLAADLKEKGVKAKVVPFTSLFDFINSRVDRDKHAIDHYKSEEVFEDFIESSSISFLNEMSNFGLANYLENSIFENKVRNILALRVEMLEGLEDSEVISTRSLGGGDIYVSYSYNLRRVFIEIDIQEIDYAMNKYELDKIFYDIEISSGVATLECLIRPYFEVSFIYNDKDEELKNFEVANLRIRR</sequence>
<protein>
    <recommendedName>
        <fullName evidence="3">DUF4935 domain-containing protein</fullName>
    </recommendedName>
</protein>
<name>A6F378_9GAMM</name>
<dbReference type="EMBL" id="ABCP01000029">
    <property type="protein sequence ID" value="EDM46806.1"/>
    <property type="molecule type" value="Genomic_DNA"/>
</dbReference>
<proteinExistence type="predicted"/>